<feature type="region of interest" description="Disordered" evidence="6">
    <location>
        <begin position="1"/>
        <end position="47"/>
    </location>
</feature>
<comment type="caution">
    <text evidence="8">The sequence shown here is derived from an EMBL/GenBank/DDBJ whole genome shotgun (WGS) entry which is preliminary data.</text>
</comment>
<dbReference type="InterPro" id="IPR009072">
    <property type="entry name" value="Histone-fold"/>
</dbReference>
<dbReference type="CDD" id="cd07981">
    <property type="entry name" value="HFD_TAF12"/>
    <property type="match status" value="1"/>
</dbReference>
<dbReference type="GO" id="GO:0005669">
    <property type="term" value="C:transcription factor TFIID complex"/>
    <property type="evidence" value="ECO:0007669"/>
    <property type="project" value="InterPro"/>
</dbReference>
<feature type="compositionally biased region" description="Low complexity" evidence="6">
    <location>
        <begin position="197"/>
        <end position="228"/>
    </location>
</feature>
<dbReference type="STRING" id="857340.A0A086TG09"/>
<organism evidence="8 9">
    <name type="scientific">Hapsidospora chrysogenum (strain ATCC 11550 / CBS 779.69 / DSM 880 / IAM 14645 / JCM 23072 / IMI 49137)</name>
    <name type="common">Acremonium chrysogenum</name>
    <dbReference type="NCBI Taxonomy" id="857340"/>
    <lineage>
        <taxon>Eukaryota</taxon>
        <taxon>Fungi</taxon>
        <taxon>Dikarya</taxon>
        <taxon>Ascomycota</taxon>
        <taxon>Pezizomycotina</taxon>
        <taxon>Sordariomycetes</taxon>
        <taxon>Hypocreomycetidae</taxon>
        <taxon>Hypocreales</taxon>
        <taxon>Bionectriaceae</taxon>
        <taxon>Hapsidospora</taxon>
    </lineage>
</organism>
<evidence type="ECO:0000256" key="3">
    <source>
        <dbReference type="ARBA" id="ARBA00023015"/>
    </source>
</evidence>
<comment type="subcellular location">
    <subcellularLocation>
        <location evidence="1">Nucleus</location>
    </subcellularLocation>
</comment>
<feature type="compositionally biased region" description="Low complexity" evidence="6">
    <location>
        <begin position="440"/>
        <end position="456"/>
    </location>
</feature>
<dbReference type="GO" id="GO:0000124">
    <property type="term" value="C:SAGA complex"/>
    <property type="evidence" value="ECO:0007669"/>
    <property type="project" value="InterPro"/>
</dbReference>
<evidence type="ECO:0000256" key="6">
    <source>
        <dbReference type="SAM" id="MobiDB-lite"/>
    </source>
</evidence>
<feature type="compositionally biased region" description="Low complexity" evidence="6">
    <location>
        <begin position="1"/>
        <end position="33"/>
    </location>
</feature>
<dbReference type="HOGENOM" id="CLU_014055_0_0_1"/>
<sequence length="756" mass="81641">MNPAQGQMPAQGQPQPQPQQQPQQQQQAAGAPGQPQPNPSQPPLFQANQIRQLTILSEEEKSKYISGVEGLWAKIRSSPAHSPDYKQATEKLVQFSRMLHTKVQQRQAQLHQHRQAQMQHHKAQLQQQQKHAQQQPQQQPPQQHQQQQQQQQGQQQPPQPQGQQHGQQIPPPKQGQTPQPKQSQPPRPPSANQQSLAQPSPQMQGQGQQQAGGNAGAGANATASGTAQPQQAGQPNQVRLPDRVVQRLRGVPFKLPPHIKDKAKQEEYLNELRAKYGRAMVTIESAKTKIAAIDRQVTARKEQGNPFSDAELRSINENRAAQLKTLGEATRWLDAFCKQHVEQRVGQNTQPPAQASPANAQNGGQANNPAMAANQQQQQQQQQQQHQAVAGNRPSPANGATANAQTQNRNAPNTAQHAQAQLQAQKAEQAPPTPVNNAPAGQVQQTAAQGAARVQTPGTSTPVTTAGPSHALSHAAAMSLANQRAANTAGTAQAQGQPQQPLGTPTSAGMVAQNSGGQAGQQQPQHQQQPMPPQQHQQQAQQAQQHQQTVHQVQAQSHQQHAHPHAHPTQPQSAIHTKMPIPKQLPEKATAVPQGVTLGGGVKGNRPTLNQGTGTMGSALHQPAVAKIPAYNNEAEGDHVLSKKKLDELVRQVCGGSSEGQEGNLLTPEVEENVLNMADSFVDNVLHAACRNAKERGSKVLEIRDIQLVLERTYNIRVPGYSSDELRTVRKVQPAAGWIAKMSAVQAAKVMPGKGE</sequence>
<feature type="compositionally biased region" description="Low complexity" evidence="6">
    <location>
        <begin position="347"/>
        <end position="430"/>
    </location>
</feature>
<dbReference type="GO" id="GO:0046982">
    <property type="term" value="F:protein heterodimerization activity"/>
    <property type="evidence" value="ECO:0007669"/>
    <property type="project" value="InterPro"/>
</dbReference>
<dbReference type="GO" id="GO:0003743">
    <property type="term" value="F:translation initiation factor activity"/>
    <property type="evidence" value="ECO:0007669"/>
    <property type="project" value="UniProtKB-KW"/>
</dbReference>
<feature type="region of interest" description="Disordered" evidence="6">
    <location>
        <begin position="101"/>
        <end position="241"/>
    </location>
</feature>
<accession>A0A086TG09</accession>
<dbReference type="Proteomes" id="UP000029964">
    <property type="component" value="Unassembled WGS sequence"/>
</dbReference>
<dbReference type="PANTHER" id="PTHR12264:SF21">
    <property type="entry name" value="TRANSCRIPTION INITIATION FACTOR TFIID SUBUNIT 12"/>
    <property type="match status" value="1"/>
</dbReference>
<feature type="domain" description="Transcription initiation factor TFIID subunit 12" evidence="7">
    <location>
        <begin position="642"/>
        <end position="716"/>
    </location>
</feature>
<keyword evidence="5" id="KW-0539">Nucleus</keyword>
<keyword evidence="8" id="KW-0648">Protein biosynthesis</keyword>
<feature type="compositionally biased region" description="Low complexity" evidence="6">
    <location>
        <begin position="481"/>
        <end position="501"/>
    </location>
</feature>
<feature type="region of interest" description="Disordered" evidence="6">
    <location>
        <begin position="594"/>
        <end position="614"/>
    </location>
</feature>
<gene>
    <name evidence="8" type="ORF">ACRE_008750</name>
</gene>
<dbReference type="PANTHER" id="PTHR12264">
    <property type="entry name" value="TRANSCRIPTION INITIATION FACTOR TFIID SUBUNIT 12"/>
    <property type="match status" value="1"/>
</dbReference>
<feature type="compositionally biased region" description="Polar residues" evidence="6">
    <location>
        <begin position="457"/>
        <end position="467"/>
    </location>
</feature>
<evidence type="ECO:0000256" key="5">
    <source>
        <dbReference type="ARBA" id="ARBA00023242"/>
    </source>
</evidence>
<proteinExistence type="inferred from homology"/>
<dbReference type="Gene3D" id="1.10.20.10">
    <property type="entry name" value="Histone, subunit A"/>
    <property type="match status" value="1"/>
</dbReference>
<evidence type="ECO:0000256" key="4">
    <source>
        <dbReference type="ARBA" id="ARBA00023163"/>
    </source>
</evidence>
<dbReference type="SUPFAM" id="SSF47113">
    <property type="entry name" value="Histone-fold"/>
    <property type="match status" value="1"/>
</dbReference>
<dbReference type="AlphaFoldDB" id="A0A086TG09"/>
<dbReference type="Pfam" id="PF03847">
    <property type="entry name" value="TFIID_20kDa"/>
    <property type="match status" value="1"/>
</dbReference>
<dbReference type="InterPro" id="IPR037794">
    <property type="entry name" value="TAF12"/>
</dbReference>
<dbReference type="GO" id="GO:0003677">
    <property type="term" value="F:DNA binding"/>
    <property type="evidence" value="ECO:0007669"/>
    <property type="project" value="TreeGrafter"/>
</dbReference>
<name>A0A086TG09_HAPC1</name>
<evidence type="ECO:0000259" key="7">
    <source>
        <dbReference type="Pfam" id="PF03847"/>
    </source>
</evidence>
<keyword evidence="3" id="KW-0805">Transcription regulation</keyword>
<keyword evidence="4" id="KW-0804">Transcription</keyword>
<keyword evidence="9" id="KW-1185">Reference proteome</keyword>
<feature type="compositionally biased region" description="Low complexity" evidence="6">
    <location>
        <begin position="520"/>
        <end position="559"/>
    </location>
</feature>
<dbReference type="OrthoDB" id="2193432at2759"/>
<dbReference type="GO" id="GO:0051123">
    <property type="term" value="P:RNA polymerase II preinitiation complex assembly"/>
    <property type="evidence" value="ECO:0007669"/>
    <property type="project" value="TreeGrafter"/>
</dbReference>
<dbReference type="GO" id="GO:0017025">
    <property type="term" value="F:TBP-class protein binding"/>
    <property type="evidence" value="ECO:0007669"/>
    <property type="project" value="TreeGrafter"/>
</dbReference>
<dbReference type="InterPro" id="IPR003228">
    <property type="entry name" value="TFIID_TAF12_dom"/>
</dbReference>
<feature type="compositionally biased region" description="Low complexity" evidence="6">
    <location>
        <begin position="124"/>
        <end position="182"/>
    </location>
</feature>
<feature type="region of interest" description="Disordered" evidence="6">
    <location>
        <begin position="481"/>
        <end position="574"/>
    </location>
</feature>
<feature type="compositionally biased region" description="Polar residues" evidence="6">
    <location>
        <begin position="502"/>
        <end position="516"/>
    </location>
</feature>
<protein>
    <submittedName>
        <fullName evidence="8">Transcription initiation factor TFIID subunit-like protein</fullName>
    </submittedName>
</protein>
<reference evidence="9" key="1">
    <citation type="journal article" date="2014" name="Genome Announc.">
        <title>Genome sequence and annotation of Acremonium chrysogenum, producer of the beta-lactam antibiotic cephalosporin C.</title>
        <authorList>
            <person name="Terfehr D."/>
            <person name="Dahlmann T.A."/>
            <person name="Specht T."/>
            <person name="Zadra I."/>
            <person name="Kuernsteiner H."/>
            <person name="Kueck U."/>
        </authorList>
    </citation>
    <scope>NUCLEOTIDE SEQUENCE [LARGE SCALE GENOMIC DNA]</scope>
    <source>
        <strain evidence="9">ATCC 11550 / CBS 779.69 / DSM 880 / IAM 14645 / JCM 23072 / IMI 49137</strain>
    </source>
</reference>
<feature type="region of interest" description="Disordered" evidence="6">
    <location>
        <begin position="344"/>
        <end position="469"/>
    </location>
</feature>
<comment type="similarity">
    <text evidence="2">Belongs to the TAF12 family.</text>
</comment>
<evidence type="ECO:0000313" key="9">
    <source>
        <dbReference type="Proteomes" id="UP000029964"/>
    </source>
</evidence>
<keyword evidence="8" id="KW-0396">Initiation factor</keyword>
<dbReference type="FunFam" id="1.10.20.10:FF:000037">
    <property type="entry name" value="Transcription initiation factor TFIID subunit 12"/>
    <property type="match status" value="1"/>
</dbReference>
<evidence type="ECO:0000256" key="1">
    <source>
        <dbReference type="ARBA" id="ARBA00004123"/>
    </source>
</evidence>
<evidence type="ECO:0000313" key="8">
    <source>
        <dbReference type="EMBL" id="KFH48291.1"/>
    </source>
</evidence>
<evidence type="ECO:0000256" key="2">
    <source>
        <dbReference type="ARBA" id="ARBA00007530"/>
    </source>
</evidence>
<feature type="compositionally biased region" description="Basic residues" evidence="6">
    <location>
        <begin position="111"/>
        <end position="123"/>
    </location>
</feature>
<dbReference type="EMBL" id="JPKY01000004">
    <property type="protein sequence ID" value="KFH48291.1"/>
    <property type="molecule type" value="Genomic_DNA"/>
</dbReference>